<evidence type="ECO:0000313" key="2">
    <source>
        <dbReference type="EMBL" id="GBF82717.1"/>
    </source>
</evidence>
<dbReference type="Proteomes" id="UP000287247">
    <property type="component" value="Unassembled WGS sequence"/>
</dbReference>
<accession>A0A401IN96</accession>
<feature type="domain" description="Helix-turn-helix" evidence="1">
    <location>
        <begin position="5"/>
        <end position="42"/>
    </location>
</feature>
<gene>
    <name evidence="2" type="ORF">AsFPU1_4151</name>
</gene>
<proteinExistence type="predicted"/>
<evidence type="ECO:0000313" key="3">
    <source>
        <dbReference type="Proteomes" id="UP000287247"/>
    </source>
</evidence>
<dbReference type="EMBL" id="BDQK01000017">
    <property type="protein sequence ID" value="GBF82717.1"/>
    <property type="molecule type" value="Genomic_DNA"/>
</dbReference>
<evidence type="ECO:0000259" key="1">
    <source>
        <dbReference type="Pfam" id="PF12728"/>
    </source>
</evidence>
<dbReference type="AlphaFoldDB" id="A0A401IN96"/>
<dbReference type="RefSeq" id="WP_124973300.1">
    <property type="nucleotide sequence ID" value="NZ_BDQK01000017.1"/>
</dbReference>
<name>A0A401IN96_APHSA</name>
<dbReference type="OrthoDB" id="517841at2"/>
<dbReference type="Pfam" id="PF12728">
    <property type="entry name" value="HTH_17"/>
    <property type="match status" value="1"/>
</dbReference>
<sequence>MEYVGTTQAAGLLGICQQRVRQLLAEGRIKGAFKKGRFWRIPLYNEMPQIIPGKRGPKGTWRKRPQRVATYIHVNQKILQRNIHQKNPEPAISIHRGNRTIQCHQVDIRGGCKVIYSPEKPKNCGARVWIEVDPSVEVIGTVFASA</sequence>
<organism evidence="2 3">
    <name type="scientific">Aphanothece sacrum FPU1</name>
    <dbReference type="NCBI Taxonomy" id="1920663"/>
    <lineage>
        <taxon>Bacteria</taxon>
        <taxon>Bacillati</taxon>
        <taxon>Cyanobacteriota</taxon>
        <taxon>Cyanophyceae</taxon>
        <taxon>Oscillatoriophycideae</taxon>
        <taxon>Chroococcales</taxon>
        <taxon>Aphanothecaceae</taxon>
        <taxon>Aphanothece</taxon>
    </lineage>
</organism>
<dbReference type="InterPro" id="IPR041657">
    <property type="entry name" value="HTH_17"/>
</dbReference>
<comment type="caution">
    <text evidence="2">The sequence shown here is derived from an EMBL/GenBank/DDBJ whole genome shotgun (WGS) entry which is preliminary data.</text>
</comment>
<keyword evidence="3" id="KW-1185">Reference proteome</keyword>
<protein>
    <submittedName>
        <fullName evidence="2">Transcriptional regulator</fullName>
    </submittedName>
</protein>
<reference evidence="3" key="1">
    <citation type="submission" date="2017-05" db="EMBL/GenBank/DDBJ databases">
        <title>Physiological properties and genetic analysis related to exopolysaccharide production of fresh-water unicellular cyanobacterium Aphanothece sacrum, Suizenji Nori, that has been cultured as a food source in Japan.</title>
        <authorList>
            <person name="Kanesaki Y."/>
            <person name="Yoshikawa S."/>
            <person name="Ohki K."/>
        </authorList>
    </citation>
    <scope>NUCLEOTIDE SEQUENCE [LARGE SCALE GENOMIC DNA]</scope>
    <source>
        <strain evidence="3">FPU1</strain>
    </source>
</reference>